<dbReference type="Proteomes" id="UP001281410">
    <property type="component" value="Unassembled WGS sequence"/>
</dbReference>
<evidence type="ECO:0000313" key="3">
    <source>
        <dbReference type="Proteomes" id="UP001281410"/>
    </source>
</evidence>
<sequence length="167" mass="18536">MVVLQKIASQVASDGFELVCMVSWVVWEDRNTQLNGGKSKGPGMLVAWVTNLRDEFQNYRLAFSSPSPPPIFRAPEDWITPPLGLLKLNIACALRNNSGSVGFGAIIRDDKGQVLVARSNLLYGSFNADIGHFLALREGLILAKFYNFPVRLARGLFSQGYLSFEFH</sequence>
<dbReference type="GO" id="GO:0003676">
    <property type="term" value="F:nucleic acid binding"/>
    <property type="evidence" value="ECO:0007669"/>
    <property type="project" value="InterPro"/>
</dbReference>
<accession>A0AAD9ZUM7</accession>
<gene>
    <name evidence="2" type="ORF">Dsin_024920</name>
</gene>
<feature type="domain" description="RNase H type-1" evidence="1">
    <location>
        <begin position="92"/>
        <end position="143"/>
    </location>
</feature>
<keyword evidence="3" id="KW-1185">Reference proteome</keyword>
<reference evidence="2" key="1">
    <citation type="journal article" date="2023" name="Plant J.">
        <title>Genome sequences and population genomics provide insights into the demographic history, inbreeding, and mutation load of two 'living fossil' tree species of Dipteronia.</title>
        <authorList>
            <person name="Feng Y."/>
            <person name="Comes H.P."/>
            <person name="Chen J."/>
            <person name="Zhu S."/>
            <person name="Lu R."/>
            <person name="Zhang X."/>
            <person name="Li P."/>
            <person name="Qiu J."/>
            <person name="Olsen K.M."/>
            <person name="Qiu Y."/>
        </authorList>
    </citation>
    <scope>NUCLEOTIDE SEQUENCE</scope>
    <source>
        <strain evidence="2">NBL</strain>
    </source>
</reference>
<evidence type="ECO:0000259" key="1">
    <source>
        <dbReference type="Pfam" id="PF13456"/>
    </source>
</evidence>
<protein>
    <recommendedName>
        <fullName evidence="1">RNase H type-1 domain-containing protein</fullName>
    </recommendedName>
</protein>
<name>A0AAD9ZUM7_9ROSI</name>
<organism evidence="2 3">
    <name type="scientific">Dipteronia sinensis</name>
    <dbReference type="NCBI Taxonomy" id="43782"/>
    <lineage>
        <taxon>Eukaryota</taxon>
        <taxon>Viridiplantae</taxon>
        <taxon>Streptophyta</taxon>
        <taxon>Embryophyta</taxon>
        <taxon>Tracheophyta</taxon>
        <taxon>Spermatophyta</taxon>
        <taxon>Magnoliopsida</taxon>
        <taxon>eudicotyledons</taxon>
        <taxon>Gunneridae</taxon>
        <taxon>Pentapetalae</taxon>
        <taxon>rosids</taxon>
        <taxon>malvids</taxon>
        <taxon>Sapindales</taxon>
        <taxon>Sapindaceae</taxon>
        <taxon>Hippocastanoideae</taxon>
        <taxon>Acereae</taxon>
        <taxon>Dipteronia</taxon>
    </lineage>
</organism>
<dbReference type="GO" id="GO:0004523">
    <property type="term" value="F:RNA-DNA hybrid ribonuclease activity"/>
    <property type="evidence" value="ECO:0007669"/>
    <property type="project" value="InterPro"/>
</dbReference>
<dbReference type="EMBL" id="JANJYJ010000008">
    <property type="protein sequence ID" value="KAK3193610.1"/>
    <property type="molecule type" value="Genomic_DNA"/>
</dbReference>
<dbReference type="InterPro" id="IPR002156">
    <property type="entry name" value="RNaseH_domain"/>
</dbReference>
<evidence type="ECO:0000313" key="2">
    <source>
        <dbReference type="EMBL" id="KAK3193610.1"/>
    </source>
</evidence>
<dbReference type="PANTHER" id="PTHR47074">
    <property type="entry name" value="BNAC02G40300D PROTEIN"/>
    <property type="match status" value="1"/>
</dbReference>
<dbReference type="Pfam" id="PF13456">
    <property type="entry name" value="RVT_3"/>
    <property type="match status" value="1"/>
</dbReference>
<dbReference type="AlphaFoldDB" id="A0AAD9ZUM7"/>
<comment type="caution">
    <text evidence="2">The sequence shown here is derived from an EMBL/GenBank/DDBJ whole genome shotgun (WGS) entry which is preliminary data.</text>
</comment>
<dbReference type="PANTHER" id="PTHR47074:SF11">
    <property type="entry name" value="REVERSE TRANSCRIPTASE-LIKE PROTEIN"/>
    <property type="match status" value="1"/>
</dbReference>
<dbReference type="InterPro" id="IPR052929">
    <property type="entry name" value="RNase_H-like_EbsB-rel"/>
</dbReference>
<proteinExistence type="predicted"/>